<dbReference type="InterPro" id="IPR037294">
    <property type="entry name" value="ABC_BtuC-like"/>
</dbReference>
<dbReference type="KEGG" id="ans:ArsFIN_38740"/>
<evidence type="ECO:0000313" key="10">
    <source>
        <dbReference type="EMBL" id="WGL95789.1"/>
    </source>
</evidence>
<dbReference type="SUPFAM" id="SSF81345">
    <property type="entry name" value="ABC transporter involved in vitamin B12 uptake, BtuC"/>
    <property type="match status" value="1"/>
</dbReference>
<dbReference type="Proteomes" id="UP001177597">
    <property type="component" value="Chromosome"/>
</dbReference>
<keyword evidence="4" id="KW-1003">Cell membrane</keyword>
<evidence type="ECO:0000313" key="12">
    <source>
        <dbReference type="Proteomes" id="UP000295134"/>
    </source>
</evidence>
<evidence type="ECO:0000256" key="6">
    <source>
        <dbReference type="ARBA" id="ARBA00022989"/>
    </source>
</evidence>
<dbReference type="EMBL" id="CP038613">
    <property type="protein sequence ID" value="QBY45276.1"/>
    <property type="molecule type" value="Genomic_DNA"/>
</dbReference>
<dbReference type="GO" id="GO:0022857">
    <property type="term" value="F:transmembrane transporter activity"/>
    <property type="evidence" value="ECO:0007669"/>
    <property type="project" value="InterPro"/>
</dbReference>
<dbReference type="AlphaFoldDB" id="A0A4P7KYX3"/>
<keyword evidence="3" id="KW-0813">Transport</keyword>
<dbReference type="GeneID" id="96878759"/>
<feature type="transmembrane region" description="Helical" evidence="8">
    <location>
        <begin position="150"/>
        <end position="171"/>
    </location>
</feature>
<evidence type="ECO:0000313" key="13">
    <source>
        <dbReference type="Proteomes" id="UP001177592"/>
    </source>
</evidence>
<evidence type="ECO:0000256" key="3">
    <source>
        <dbReference type="ARBA" id="ARBA00022448"/>
    </source>
</evidence>
<dbReference type="PANTHER" id="PTHR30472:SF1">
    <property type="entry name" value="FE(3+) DICITRATE TRANSPORT SYSTEM PERMEASE PROTEIN FECC-RELATED"/>
    <property type="match status" value="1"/>
</dbReference>
<proteinExistence type="inferred from homology"/>
<dbReference type="GO" id="GO:0033214">
    <property type="term" value="P:siderophore-iron import into cell"/>
    <property type="evidence" value="ECO:0007669"/>
    <property type="project" value="TreeGrafter"/>
</dbReference>
<sequence>MINPKRRISRLLGLILMLLLTCLCILASLSFGSKPLPLSAVWQHYCYNSQINYYDLVINARESRTFIGLMAGAALALAGAVAQGLLRNPLGDPGLLGINAGAATAVVFCSFVPALTNVSHFWAAFIGASLSTLLFYFISGSSRNTNPVRLILTGVAINACLLALVQGVILINPQAMDNYRFWSMGALNSMSLTEAGWLIPYLLVAISLTFSLSAALNIMVFGDGIVHSLGGNVARTRLLALLSVSMLAAVATAMAGPIAFIGLAAPHLMRTWIGSDFRWLLPYSMFAGSCLLLISDVIARLVIAPEELMVGIITAAIGAPLLYWVAKKPTASRMIE</sequence>
<evidence type="ECO:0000256" key="1">
    <source>
        <dbReference type="ARBA" id="ARBA00004651"/>
    </source>
</evidence>
<evidence type="ECO:0000256" key="4">
    <source>
        <dbReference type="ARBA" id="ARBA00022475"/>
    </source>
</evidence>
<feature type="transmembrane region" description="Helical" evidence="8">
    <location>
        <begin position="121"/>
        <end position="138"/>
    </location>
</feature>
<reference evidence="9 12" key="1">
    <citation type="submission" date="2019-03" db="EMBL/GenBank/DDBJ databases">
        <title>Long-read sequencing reveals hyperdense prophage content in a complex bacterial symbiont genome.</title>
        <authorList>
            <person name="Frost C.L."/>
            <person name="Siozios S."/>
            <person name="Nadal-Jimenez P."/>
            <person name="Brockhurst M.A."/>
            <person name="King K.C."/>
            <person name="Darby A.C."/>
            <person name="Hurst G.D.D."/>
        </authorList>
    </citation>
    <scope>NUCLEOTIDE SEQUENCE [LARGE SCALE GENOMIC DNA]</scope>
    <source>
        <strain evidence="9 12">FIN</strain>
    </source>
</reference>
<evidence type="ECO:0000256" key="2">
    <source>
        <dbReference type="ARBA" id="ARBA00007935"/>
    </source>
</evidence>
<reference evidence="10" key="2">
    <citation type="submission" date="2023-04" db="EMBL/GenBank/DDBJ databases">
        <title>Genome dynamics across the evolutionary transition to endosymbiosis.</title>
        <authorList>
            <person name="Siozios S."/>
            <person name="Nadal-Jimenez P."/>
            <person name="Azagi T."/>
            <person name="Sprong H."/>
            <person name="Frost C.L."/>
            <person name="Parratt S.R."/>
            <person name="Taylor G."/>
            <person name="Brettell L."/>
            <person name="Lew K.C."/>
            <person name="Croft L."/>
            <person name="King K.C."/>
            <person name="Brockhurst M.A."/>
            <person name="Hypsa V."/>
            <person name="Novakova E."/>
            <person name="Darby A.C."/>
            <person name="Hurst G.D.D."/>
        </authorList>
    </citation>
    <scope>NUCLEOTIDE SEQUENCE</scope>
    <source>
        <strain evidence="10">AIh</strain>
        <strain evidence="11">ANv_CAN</strain>
    </source>
</reference>
<feature type="transmembrane region" description="Helical" evidence="8">
    <location>
        <begin position="308"/>
        <end position="326"/>
    </location>
</feature>
<evidence type="ECO:0000256" key="7">
    <source>
        <dbReference type="ARBA" id="ARBA00023136"/>
    </source>
</evidence>
<keyword evidence="13" id="KW-1185">Reference proteome</keyword>
<dbReference type="Pfam" id="PF01032">
    <property type="entry name" value="FecCD"/>
    <property type="match status" value="1"/>
</dbReference>
<protein>
    <submittedName>
        <fullName evidence="9">Ferric enterobactin transport system permease protein FepD</fullName>
    </submittedName>
    <submittedName>
        <fullName evidence="10">Iron ABC transporter permease</fullName>
    </submittedName>
</protein>
<accession>A0A4P7KYX3</accession>
<feature type="transmembrane region" description="Helical" evidence="8">
    <location>
        <begin position="93"/>
        <end position="115"/>
    </location>
</feature>
<dbReference type="EMBL" id="CP123498">
    <property type="protein sequence ID" value="WGL95789.1"/>
    <property type="molecule type" value="Genomic_DNA"/>
</dbReference>
<comment type="subcellular location">
    <subcellularLocation>
        <location evidence="1">Cell membrane</location>
        <topology evidence="1">Multi-pass membrane protein</topology>
    </subcellularLocation>
</comment>
<dbReference type="GO" id="GO:0005886">
    <property type="term" value="C:plasma membrane"/>
    <property type="evidence" value="ECO:0007669"/>
    <property type="project" value="UniProtKB-SubCell"/>
</dbReference>
<gene>
    <name evidence="9" type="primary">fepD</name>
    <name evidence="9" type="ORF">ArsFIN_38740</name>
    <name evidence="10" type="ORF">QE207_04055</name>
    <name evidence="11" type="ORF">QE258_18445</name>
</gene>
<keyword evidence="5 8" id="KW-0812">Transmembrane</keyword>
<feature type="transmembrane region" description="Helical" evidence="8">
    <location>
        <begin position="283"/>
        <end position="303"/>
    </location>
</feature>
<feature type="transmembrane region" description="Helical" evidence="8">
    <location>
        <begin position="66"/>
        <end position="86"/>
    </location>
</feature>
<evidence type="ECO:0000313" key="9">
    <source>
        <dbReference type="EMBL" id="QBY45276.1"/>
    </source>
</evidence>
<name>A0A4P7KYX3_9GAMM</name>
<dbReference type="FunFam" id="1.10.3470.10:FF:000001">
    <property type="entry name" value="Vitamin B12 ABC transporter permease BtuC"/>
    <property type="match status" value="1"/>
</dbReference>
<evidence type="ECO:0000256" key="8">
    <source>
        <dbReference type="SAM" id="Phobius"/>
    </source>
</evidence>
<feature type="transmembrane region" description="Helical" evidence="8">
    <location>
        <begin position="198"/>
        <end position="226"/>
    </location>
</feature>
<keyword evidence="6 8" id="KW-1133">Transmembrane helix</keyword>
<dbReference type="EMBL" id="CP123523">
    <property type="protein sequence ID" value="WGM05449.1"/>
    <property type="molecule type" value="Genomic_DNA"/>
</dbReference>
<dbReference type="Proteomes" id="UP001177592">
    <property type="component" value="Chromosome"/>
</dbReference>
<keyword evidence="7 8" id="KW-0472">Membrane</keyword>
<comment type="similarity">
    <text evidence="2">Belongs to the binding-protein-dependent transport system permease family. FecCD subfamily.</text>
</comment>
<dbReference type="Gene3D" id="1.10.3470.10">
    <property type="entry name" value="ABC transporter involved in vitamin B12 uptake, BtuC"/>
    <property type="match status" value="1"/>
</dbReference>
<organism evidence="9 12">
    <name type="scientific">Arsenophonus nasoniae</name>
    <name type="common">son-killer infecting Nasonia vitripennis</name>
    <dbReference type="NCBI Taxonomy" id="638"/>
    <lineage>
        <taxon>Bacteria</taxon>
        <taxon>Pseudomonadati</taxon>
        <taxon>Pseudomonadota</taxon>
        <taxon>Gammaproteobacteria</taxon>
        <taxon>Enterobacterales</taxon>
        <taxon>Morganellaceae</taxon>
        <taxon>Arsenophonus</taxon>
    </lineage>
</organism>
<evidence type="ECO:0000313" key="11">
    <source>
        <dbReference type="EMBL" id="WGM05449.1"/>
    </source>
</evidence>
<dbReference type="Proteomes" id="UP000295134">
    <property type="component" value="Chromosome"/>
</dbReference>
<dbReference type="PANTHER" id="PTHR30472">
    <property type="entry name" value="FERRIC ENTEROBACTIN TRANSPORT SYSTEM PERMEASE PROTEIN"/>
    <property type="match status" value="1"/>
</dbReference>
<evidence type="ECO:0000256" key="5">
    <source>
        <dbReference type="ARBA" id="ARBA00022692"/>
    </source>
</evidence>
<dbReference type="RefSeq" id="WP_026821414.1">
    <property type="nucleotide sequence ID" value="NZ_CP038613.1"/>
</dbReference>
<feature type="transmembrane region" description="Helical" evidence="8">
    <location>
        <begin position="238"/>
        <end position="263"/>
    </location>
</feature>
<dbReference type="CDD" id="cd06550">
    <property type="entry name" value="TM_ABC_iron-siderophores_like"/>
    <property type="match status" value="1"/>
</dbReference>
<dbReference type="InterPro" id="IPR000522">
    <property type="entry name" value="ABC_transptr_permease_BtuC"/>
</dbReference>